<organism evidence="1 2">
    <name type="scientific">Cotesia glomerata</name>
    <name type="common">Lepidopteran parasitic wasp</name>
    <name type="synonym">Apanteles glomeratus</name>
    <dbReference type="NCBI Taxonomy" id="32391"/>
    <lineage>
        <taxon>Eukaryota</taxon>
        <taxon>Metazoa</taxon>
        <taxon>Ecdysozoa</taxon>
        <taxon>Arthropoda</taxon>
        <taxon>Hexapoda</taxon>
        <taxon>Insecta</taxon>
        <taxon>Pterygota</taxon>
        <taxon>Neoptera</taxon>
        <taxon>Endopterygota</taxon>
        <taxon>Hymenoptera</taxon>
        <taxon>Apocrita</taxon>
        <taxon>Ichneumonoidea</taxon>
        <taxon>Braconidae</taxon>
        <taxon>Microgastrinae</taxon>
        <taxon>Cotesia</taxon>
    </lineage>
</organism>
<keyword evidence="2" id="KW-1185">Reference proteome</keyword>
<dbReference type="Proteomes" id="UP000826195">
    <property type="component" value="Unassembled WGS sequence"/>
</dbReference>
<accession>A0AAV7I0W8</accession>
<dbReference type="EMBL" id="JAHXZJ010001492">
    <property type="protein sequence ID" value="KAH0551842.1"/>
    <property type="molecule type" value="Genomic_DNA"/>
</dbReference>
<dbReference type="AlphaFoldDB" id="A0AAV7I0W8"/>
<comment type="caution">
    <text evidence="1">The sequence shown here is derived from an EMBL/GenBank/DDBJ whole genome shotgun (WGS) entry which is preliminary data.</text>
</comment>
<gene>
    <name evidence="1" type="ORF">KQX54_002061</name>
</gene>
<evidence type="ECO:0000313" key="1">
    <source>
        <dbReference type="EMBL" id="KAH0551842.1"/>
    </source>
</evidence>
<reference evidence="1 2" key="1">
    <citation type="journal article" date="2021" name="J. Hered.">
        <title>A chromosome-level genome assembly of the parasitoid wasp, Cotesia glomerata (Hymenoptera: Braconidae).</title>
        <authorList>
            <person name="Pinto B.J."/>
            <person name="Weis J.J."/>
            <person name="Gamble T."/>
            <person name="Ode P.J."/>
            <person name="Paul R."/>
            <person name="Zaspel J.M."/>
        </authorList>
    </citation>
    <scope>NUCLEOTIDE SEQUENCE [LARGE SCALE GENOMIC DNA]</scope>
    <source>
        <strain evidence="1">CgM1</strain>
    </source>
</reference>
<proteinExistence type="predicted"/>
<protein>
    <submittedName>
        <fullName evidence="1">Uncharacterized protein</fullName>
    </submittedName>
</protein>
<name>A0AAV7I0W8_COTGL</name>
<sequence length="118" mass="13467">MIASSAGTIRLLIICPVDKQARAGLRIETACNHHNLDSNNGETVGYQSDHNRSKQQDYLSNWYILSLYQVEGRRDKLEHYAELMAKGDMIATGIYSRIRYLRLPVLCFARGKDHPNDD</sequence>
<evidence type="ECO:0000313" key="2">
    <source>
        <dbReference type="Proteomes" id="UP000826195"/>
    </source>
</evidence>